<dbReference type="Proteomes" id="UP001652582">
    <property type="component" value="Chromosome 2"/>
</dbReference>
<dbReference type="Pfam" id="PF03351">
    <property type="entry name" value="DOMON"/>
    <property type="match status" value="1"/>
</dbReference>
<feature type="transmembrane region" description="Helical" evidence="20">
    <location>
        <begin position="471"/>
        <end position="490"/>
    </location>
</feature>
<dbReference type="PROSITE" id="PS50939">
    <property type="entry name" value="CYTOCHROME_B561"/>
    <property type="match status" value="1"/>
</dbReference>
<evidence type="ECO:0000259" key="23">
    <source>
        <dbReference type="PROSITE" id="PS50939"/>
    </source>
</evidence>
<evidence type="ECO:0000256" key="5">
    <source>
        <dbReference type="ARBA" id="ARBA00009195"/>
    </source>
</evidence>
<dbReference type="OrthoDB" id="6372137at2759"/>
<dbReference type="PROSITE" id="PS50836">
    <property type="entry name" value="DOMON"/>
    <property type="match status" value="1"/>
</dbReference>
<dbReference type="SMART" id="SM00665">
    <property type="entry name" value="B561"/>
    <property type="match status" value="1"/>
</dbReference>
<keyword evidence="14 20" id="KW-1133">Transmembrane helix</keyword>
<proteinExistence type="inferred from homology"/>
<dbReference type="InterPro" id="IPR005018">
    <property type="entry name" value="DOMON_domain"/>
</dbReference>
<keyword evidence="12" id="KW-0391">Immunity</keyword>
<comment type="cofactor">
    <cofactor evidence="1">
        <name>heme b</name>
        <dbReference type="ChEBI" id="CHEBI:60344"/>
    </cofactor>
</comment>
<feature type="chain" id="PRO_5045468044" evidence="21">
    <location>
        <begin position="29"/>
        <end position="597"/>
    </location>
</feature>
<keyword evidence="13" id="KW-0249">Electron transport</keyword>
<feature type="domain" description="Cytochrome b561" evidence="23">
    <location>
        <begin position="359"/>
        <end position="565"/>
    </location>
</feature>
<keyword evidence="19" id="KW-0325">Glycoprotein</keyword>
<keyword evidence="8" id="KW-0929">Antimicrobial</keyword>
<keyword evidence="7" id="KW-0964">Secreted</keyword>
<feature type="transmembrane region" description="Helical" evidence="20">
    <location>
        <begin position="566"/>
        <end position="587"/>
    </location>
</feature>
<dbReference type="AlphaFoldDB" id="A0A6J1MIC0"/>
<keyword evidence="6" id="KW-0813">Transport</keyword>
<name>A0A6J1MIC0_BICAN</name>
<evidence type="ECO:0000313" key="25">
    <source>
        <dbReference type="Proteomes" id="UP001652582"/>
    </source>
</evidence>
<organism evidence="25 26">
    <name type="scientific">Bicyclus anynana</name>
    <name type="common">Squinting bush brown butterfly</name>
    <dbReference type="NCBI Taxonomy" id="110368"/>
    <lineage>
        <taxon>Eukaryota</taxon>
        <taxon>Metazoa</taxon>
        <taxon>Ecdysozoa</taxon>
        <taxon>Arthropoda</taxon>
        <taxon>Hexapoda</taxon>
        <taxon>Insecta</taxon>
        <taxon>Pterygota</taxon>
        <taxon>Neoptera</taxon>
        <taxon>Endopterygota</taxon>
        <taxon>Lepidoptera</taxon>
        <taxon>Glossata</taxon>
        <taxon>Ditrysia</taxon>
        <taxon>Papilionoidea</taxon>
        <taxon>Nymphalidae</taxon>
        <taxon>Satyrinae</taxon>
        <taxon>Satyrini</taxon>
        <taxon>Mycalesina</taxon>
        <taxon>Bicyclus</taxon>
    </lineage>
</organism>
<keyword evidence="25" id="KW-1185">Reference proteome</keyword>
<reference evidence="25" key="1">
    <citation type="submission" date="2025-05" db="UniProtKB">
        <authorList>
            <consortium name="RefSeq"/>
        </authorList>
    </citation>
    <scope>NUCLEOTIDE SEQUENCE [LARGE SCALE GENOMIC DNA]</scope>
</reference>
<comment type="similarity">
    <text evidence="4">Belongs to the insect defense protein family.</text>
</comment>
<evidence type="ECO:0000256" key="14">
    <source>
        <dbReference type="ARBA" id="ARBA00022989"/>
    </source>
</evidence>
<keyword evidence="15" id="KW-0408">Iron</keyword>
<evidence type="ECO:0000256" key="6">
    <source>
        <dbReference type="ARBA" id="ARBA00022448"/>
    </source>
</evidence>
<feature type="signal peptide" evidence="21">
    <location>
        <begin position="1"/>
        <end position="28"/>
    </location>
</feature>
<evidence type="ECO:0000256" key="13">
    <source>
        <dbReference type="ARBA" id="ARBA00022982"/>
    </source>
</evidence>
<evidence type="ECO:0000256" key="1">
    <source>
        <dbReference type="ARBA" id="ARBA00001970"/>
    </source>
</evidence>
<evidence type="ECO:0000259" key="22">
    <source>
        <dbReference type="PROSITE" id="PS50836"/>
    </source>
</evidence>
<dbReference type="PROSITE" id="PS51019">
    <property type="entry name" value="REELIN"/>
    <property type="match status" value="1"/>
</dbReference>
<keyword evidence="18" id="KW-1015">Disulfide bond</keyword>
<feature type="transmembrane region" description="Helical" evidence="20">
    <location>
        <begin position="439"/>
        <end position="459"/>
    </location>
</feature>
<dbReference type="GO" id="GO:0045087">
    <property type="term" value="P:innate immune response"/>
    <property type="evidence" value="ECO:0007669"/>
    <property type="project" value="UniProtKB-KW"/>
</dbReference>
<evidence type="ECO:0000256" key="17">
    <source>
        <dbReference type="ARBA" id="ARBA00023136"/>
    </source>
</evidence>
<evidence type="ECO:0000256" key="2">
    <source>
        <dbReference type="ARBA" id="ARBA00004141"/>
    </source>
</evidence>
<evidence type="ECO:0000256" key="21">
    <source>
        <dbReference type="SAM" id="SignalP"/>
    </source>
</evidence>
<comment type="similarity">
    <text evidence="5">Belongs to the FRRS1 family.</text>
</comment>
<evidence type="ECO:0000256" key="8">
    <source>
        <dbReference type="ARBA" id="ARBA00022529"/>
    </source>
</evidence>
<feature type="domain" description="DOMON" evidence="22">
    <location>
        <begin position="234"/>
        <end position="354"/>
    </location>
</feature>
<gene>
    <name evidence="26" type="primary">LOC112043756</name>
</gene>
<dbReference type="SMART" id="SM00664">
    <property type="entry name" value="DoH"/>
    <property type="match status" value="1"/>
</dbReference>
<evidence type="ECO:0000256" key="7">
    <source>
        <dbReference type="ARBA" id="ARBA00022525"/>
    </source>
</evidence>
<dbReference type="RefSeq" id="XP_023935085.2">
    <property type="nucleotide sequence ID" value="XM_024079317.2"/>
</dbReference>
<comment type="subcellular location">
    <subcellularLocation>
        <location evidence="2">Membrane</location>
        <topology evidence="2">Multi-pass membrane protein</topology>
    </subcellularLocation>
    <subcellularLocation>
        <location evidence="3">Secreted</location>
    </subcellularLocation>
</comment>
<dbReference type="Gene3D" id="2.60.40.4060">
    <property type="entry name" value="Reeler domain"/>
    <property type="match status" value="1"/>
</dbReference>
<evidence type="ECO:0000313" key="26">
    <source>
        <dbReference type="RefSeq" id="XP_023935085.2"/>
    </source>
</evidence>
<protein>
    <submittedName>
        <fullName evidence="26">Ferric-chelate reductase 1 homolog isoform X2</fullName>
    </submittedName>
</protein>
<feature type="domain" description="Reelin" evidence="24">
    <location>
        <begin position="11"/>
        <end position="183"/>
    </location>
</feature>
<dbReference type="InterPro" id="IPR042307">
    <property type="entry name" value="Reeler_sf"/>
</dbReference>
<evidence type="ECO:0000256" key="20">
    <source>
        <dbReference type="SAM" id="Phobius"/>
    </source>
</evidence>
<evidence type="ECO:0000256" key="10">
    <source>
        <dbReference type="ARBA" id="ARBA00022692"/>
    </source>
</evidence>
<feature type="transmembrane region" description="Helical" evidence="20">
    <location>
        <begin position="502"/>
        <end position="526"/>
    </location>
</feature>
<dbReference type="CDD" id="cd08760">
    <property type="entry name" value="Cyt_b561_FRRS1_like"/>
    <property type="match status" value="1"/>
</dbReference>
<dbReference type="GeneID" id="112043756"/>
<evidence type="ECO:0000256" key="16">
    <source>
        <dbReference type="ARBA" id="ARBA00023022"/>
    </source>
</evidence>
<evidence type="ECO:0000256" key="4">
    <source>
        <dbReference type="ARBA" id="ARBA00008501"/>
    </source>
</evidence>
<feature type="transmembrane region" description="Helical" evidence="20">
    <location>
        <begin position="532"/>
        <end position="554"/>
    </location>
</feature>
<dbReference type="CDD" id="cd08544">
    <property type="entry name" value="Reeler"/>
    <property type="match status" value="1"/>
</dbReference>
<evidence type="ECO:0000256" key="18">
    <source>
        <dbReference type="ARBA" id="ARBA00023157"/>
    </source>
</evidence>
<keyword evidence="9" id="KW-0399">Innate immunity</keyword>
<evidence type="ECO:0000256" key="9">
    <source>
        <dbReference type="ARBA" id="ARBA00022588"/>
    </source>
</evidence>
<dbReference type="GO" id="GO:0042742">
    <property type="term" value="P:defense response to bacterium"/>
    <property type="evidence" value="ECO:0007669"/>
    <property type="project" value="UniProtKB-KW"/>
</dbReference>
<evidence type="ECO:0000256" key="3">
    <source>
        <dbReference type="ARBA" id="ARBA00004613"/>
    </source>
</evidence>
<accession>A0A6J1MIC0</accession>
<evidence type="ECO:0000256" key="11">
    <source>
        <dbReference type="ARBA" id="ARBA00022729"/>
    </source>
</evidence>
<dbReference type="CDD" id="cd09628">
    <property type="entry name" value="DOMON_SDR_2_like"/>
    <property type="match status" value="1"/>
</dbReference>
<dbReference type="GO" id="GO:0016020">
    <property type="term" value="C:membrane"/>
    <property type="evidence" value="ECO:0007669"/>
    <property type="project" value="UniProtKB-SubCell"/>
</dbReference>
<dbReference type="PANTHER" id="PTHR45828">
    <property type="entry name" value="CYTOCHROME B561/FERRIC REDUCTASE TRANSMEMBRANE"/>
    <property type="match status" value="1"/>
</dbReference>
<dbReference type="InterPro" id="IPR051237">
    <property type="entry name" value="Ferric-chelate_Red/DefProt"/>
</dbReference>
<dbReference type="InterPro" id="IPR006593">
    <property type="entry name" value="Cyt_b561/ferric_Rdtase_TM"/>
</dbReference>
<evidence type="ECO:0000256" key="15">
    <source>
        <dbReference type="ARBA" id="ARBA00023004"/>
    </source>
</evidence>
<dbReference type="InterPro" id="IPR002861">
    <property type="entry name" value="Reeler_dom"/>
</dbReference>
<dbReference type="Gene3D" id="1.20.120.1770">
    <property type="match status" value="1"/>
</dbReference>
<reference evidence="26" key="2">
    <citation type="submission" date="2025-08" db="UniProtKB">
        <authorList>
            <consortium name="RefSeq"/>
        </authorList>
    </citation>
    <scope>IDENTIFICATION</scope>
</reference>
<keyword evidence="11 21" id="KW-0732">Signal</keyword>
<sequence>MLPRKRSTRLMLLTVLSLVKYTQQYGSGAPPMACLDQLPRHNGIQAQTSVPPYAIMTSASQVRQGDTLNVTIGSPFGAPTPIGGFLLQAREVQDTNKIVGRFTRIPGPAQITSCRGQNDTVTHTSPDEKPPLSFVWQAPNDFLGGVEFRATVAQGYDTFWKNVESPLVEVVSKSTEIVTTEPPFTTRRPAHGPPVIMENKPTTTPAPFDLIYQGCADTKLCFGVPQNCIQSGNCKAIVAIFVTGDVYTFEIQGTDNPKYVAAALSMDSKMGDDSAMECVRNDNGRVNLFTSWTYPKVEPYVRRSDSPQNIVQLLESSTIDGKLYCKFKRDTVSTVMGQTFDLASNRYNLMVVSGNSMKEADRVGFHGLAYEATGQALSLASVGAAAGGSKLLLKLHGSFMIIAWLGAASLGIVLARYFKKTWVGKTLGGVDIWFAYHRILMVLTWVLTIVGFILILVEVGGWQTTGDNPHAITGIVTVVLCFIQPIGAFFRPHPGTKNRPIFNWLHWLVGNSAHTLAVATIFLAVYLQKAELPPWTVFVLTAYVVFHVLAHVVLSFSGFRKHLLGVYAPIILLFVIAMICLVALAPIGSTYNNLMGA</sequence>
<feature type="transmembrane region" description="Helical" evidence="20">
    <location>
        <begin position="399"/>
        <end position="418"/>
    </location>
</feature>
<evidence type="ECO:0000256" key="19">
    <source>
        <dbReference type="ARBA" id="ARBA00023180"/>
    </source>
</evidence>
<evidence type="ECO:0000259" key="24">
    <source>
        <dbReference type="PROSITE" id="PS51019"/>
    </source>
</evidence>
<dbReference type="PANTHER" id="PTHR45828:SF9">
    <property type="entry name" value="CELL WALL INTEGRITY AND STRESS RESPONSE COMPONENT 4-LIKE-RELATED"/>
    <property type="match status" value="1"/>
</dbReference>
<dbReference type="GO" id="GO:0005576">
    <property type="term" value="C:extracellular region"/>
    <property type="evidence" value="ECO:0007669"/>
    <property type="project" value="UniProtKB-SubCell"/>
</dbReference>
<evidence type="ECO:0000256" key="12">
    <source>
        <dbReference type="ARBA" id="ARBA00022859"/>
    </source>
</evidence>
<dbReference type="Pfam" id="PF02014">
    <property type="entry name" value="Reeler"/>
    <property type="match status" value="1"/>
</dbReference>
<keyword evidence="16" id="KW-0044">Antibiotic</keyword>
<keyword evidence="17 20" id="KW-0472">Membrane</keyword>
<keyword evidence="10 20" id="KW-0812">Transmembrane</keyword>